<evidence type="ECO:0000256" key="1">
    <source>
        <dbReference type="SAM" id="Coils"/>
    </source>
</evidence>
<protein>
    <submittedName>
        <fullName evidence="4">Zinc knuckle protein, putative</fullName>
    </submittedName>
</protein>
<feature type="transmembrane region" description="Helical" evidence="3">
    <location>
        <begin position="35"/>
        <end position="55"/>
    </location>
</feature>
<keyword evidence="3" id="KW-0472">Membrane</keyword>
<accession>Q23YS0</accession>
<feature type="transmembrane region" description="Helical" evidence="3">
    <location>
        <begin position="323"/>
        <end position="346"/>
    </location>
</feature>
<feature type="compositionally biased region" description="Polar residues" evidence="2">
    <location>
        <begin position="506"/>
        <end position="515"/>
    </location>
</feature>
<keyword evidence="1" id="KW-0175">Coiled coil</keyword>
<dbReference type="OMA" id="CINSEYL"/>
<feature type="compositionally biased region" description="Basic and acidic residues" evidence="2">
    <location>
        <begin position="731"/>
        <end position="740"/>
    </location>
</feature>
<dbReference type="RefSeq" id="XP_001021980.1">
    <property type="nucleotide sequence ID" value="XM_001021980.1"/>
</dbReference>
<reference evidence="5" key="1">
    <citation type="journal article" date="2006" name="PLoS Biol.">
        <title>Macronuclear genome sequence of the ciliate Tetrahymena thermophila, a model eukaryote.</title>
        <authorList>
            <person name="Eisen J.A."/>
            <person name="Coyne R.S."/>
            <person name="Wu M."/>
            <person name="Wu D."/>
            <person name="Thiagarajan M."/>
            <person name="Wortman J.R."/>
            <person name="Badger J.H."/>
            <person name="Ren Q."/>
            <person name="Amedeo P."/>
            <person name="Jones K.M."/>
            <person name="Tallon L.J."/>
            <person name="Delcher A.L."/>
            <person name="Salzberg S.L."/>
            <person name="Silva J.C."/>
            <person name="Haas B.J."/>
            <person name="Majoros W.H."/>
            <person name="Farzad M."/>
            <person name="Carlton J.M."/>
            <person name="Smith R.K. Jr."/>
            <person name="Garg J."/>
            <person name="Pearlman R.E."/>
            <person name="Karrer K.M."/>
            <person name="Sun L."/>
            <person name="Manning G."/>
            <person name="Elde N.C."/>
            <person name="Turkewitz A.P."/>
            <person name="Asai D.J."/>
            <person name="Wilkes D.E."/>
            <person name="Wang Y."/>
            <person name="Cai H."/>
            <person name="Collins K."/>
            <person name="Stewart B.A."/>
            <person name="Lee S.R."/>
            <person name="Wilamowska K."/>
            <person name="Weinberg Z."/>
            <person name="Ruzzo W.L."/>
            <person name="Wloga D."/>
            <person name="Gaertig J."/>
            <person name="Frankel J."/>
            <person name="Tsao C.-C."/>
            <person name="Gorovsky M.A."/>
            <person name="Keeling P.J."/>
            <person name="Waller R.F."/>
            <person name="Patron N.J."/>
            <person name="Cherry J.M."/>
            <person name="Stover N.A."/>
            <person name="Krieger C.J."/>
            <person name="del Toro C."/>
            <person name="Ryder H.F."/>
            <person name="Williamson S.C."/>
            <person name="Barbeau R.A."/>
            <person name="Hamilton E.P."/>
            <person name="Orias E."/>
        </authorList>
    </citation>
    <scope>NUCLEOTIDE SEQUENCE [LARGE SCALE GENOMIC DNA]</scope>
    <source>
        <strain evidence="5">SB210</strain>
    </source>
</reference>
<dbReference type="PANTHER" id="PTHR31398:SF0">
    <property type="entry name" value="MEIOTIC NUCLEAR DIVISION PROTEIN 1 HOMOLOG"/>
    <property type="match status" value="1"/>
</dbReference>
<feature type="coiled-coil region" evidence="1">
    <location>
        <begin position="431"/>
        <end position="462"/>
    </location>
</feature>
<keyword evidence="3" id="KW-0812">Transmembrane</keyword>
<feature type="compositionally biased region" description="Polar residues" evidence="2">
    <location>
        <begin position="476"/>
        <end position="490"/>
    </location>
</feature>
<evidence type="ECO:0000313" key="5">
    <source>
        <dbReference type="Proteomes" id="UP000009168"/>
    </source>
</evidence>
<dbReference type="InParanoid" id="Q23YS0"/>
<keyword evidence="5" id="KW-1185">Reference proteome</keyword>
<organism evidence="4 5">
    <name type="scientific">Tetrahymena thermophila (strain SB210)</name>
    <dbReference type="NCBI Taxonomy" id="312017"/>
    <lineage>
        <taxon>Eukaryota</taxon>
        <taxon>Sar</taxon>
        <taxon>Alveolata</taxon>
        <taxon>Ciliophora</taxon>
        <taxon>Intramacronucleata</taxon>
        <taxon>Oligohymenophorea</taxon>
        <taxon>Hymenostomatida</taxon>
        <taxon>Tetrahymenina</taxon>
        <taxon>Tetrahymenidae</taxon>
        <taxon>Tetrahymena</taxon>
    </lineage>
</organism>
<dbReference type="KEGG" id="tet:TTHERM_00859400"/>
<evidence type="ECO:0000256" key="3">
    <source>
        <dbReference type="SAM" id="Phobius"/>
    </source>
</evidence>
<dbReference type="PANTHER" id="PTHR31398">
    <property type="entry name" value="MEIOTIC NUCLEAR DIVISION PROTEIN 1 HOMOLOG"/>
    <property type="match status" value="1"/>
</dbReference>
<dbReference type="EMBL" id="GG662557">
    <property type="protein sequence ID" value="EAS01735.1"/>
    <property type="molecule type" value="Genomic_DNA"/>
</dbReference>
<sequence length="774" mass="90325">MKKTSRFASIVKLVDIYGIPINVNFQNDDTHRTTFGAIISILVFLTFGLATYFYGQELFYKTNPIVITSEQYVKNPERMTIDKEKQIIVMGFNTAVGKTVYDPSIIQVRATISQLVKVYNQTTQTYSSSLQATPLNIRPCNSNDIKSDKVKDYFNALNLNQYFCFDDNQEVFVEGDYSGDFYSRVDVYFSQCKNSTIPGSTVCKPQSVINNVASNLYFLAYMIDKIIDPTNLEEPFDYRGFNIETQTSIFQSQQFVAFFENYYVQSDTGFLQKSLQQIRDFMYVQSSSSNLYGQDGLLVQFTLRPYKNKQLIMERRYMKFSDLVAQLGGILKLVTVIGFVLTYPFAKIHLDKEIINSIFDFDFSQDENNDKNENNNQHQKYMIGNNQSANNQMDKSQFSFQKETSQRQNDISYNFQPQSQYDCNQSNIQQIKQISQQNSNTERKEEQYMKAIKNQEEQLRKENFKEIEMKNQTQLDISQSMNLSKSQNLATKTKFTQQTTKRNERNQNSLLESQALKSESQIAKENELKQSFLNRIRNILNPHKERVKLTCSEYLSFFIKCTRSKMLQLKKQFIIKGVDKVQSHLDIQYILQKLQEIDKLKQILLNDDQIKLFELLPRPVMKNGEDKGNKKKANQFYEKVNQSYEEKVNNAIQSLINILNQEKKSVRDHQLIQLLDDYIYKTMKDNGLLSNYASNPKQSYPNYPQLENSNHMMFDEVNEEQNSARNQNKNNKIDINDNNNKEKAINISTENNQSKFDSPQISAVSSDRYCSYFK</sequence>
<keyword evidence="3" id="KW-1133">Transmembrane helix</keyword>
<dbReference type="GO" id="GO:0005634">
    <property type="term" value="C:nucleus"/>
    <property type="evidence" value="ECO:0007669"/>
    <property type="project" value="TreeGrafter"/>
</dbReference>
<feature type="region of interest" description="Disordered" evidence="2">
    <location>
        <begin position="719"/>
        <end position="740"/>
    </location>
</feature>
<feature type="coiled-coil region" evidence="1">
    <location>
        <begin position="634"/>
        <end position="661"/>
    </location>
</feature>
<evidence type="ECO:0000313" key="4">
    <source>
        <dbReference type="EMBL" id="EAS01735.1"/>
    </source>
</evidence>
<feature type="region of interest" description="Disordered" evidence="2">
    <location>
        <begin position="476"/>
        <end position="515"/>
    </location>
</feature>
<proteinExistence type="predicted"/>
<gene>
    <name evidence="4" type="ORF">TTHERM_00859400</name>
</gene>
<feature type="region of interest" description="Disordered" evidence="2">
    <location>
        <begin position="388"/>
        <end position="408"/>
    </location>
</feature>
<dbReference type="Proteomes" id="UP000009168">
    <property type="component" value="Unassembled WGS sequence"/>
</dbReference>
<feature type="compositionally biased region" description="Low complexity" evidence="2">
    <location>
        <begin position="491"/>
        <end position="500"/>
    </location>
</feature>
<name>Q23YS0_TETTS</name>
<dbReference type="GO" id="GO:0007131">
    <property type="term" value="P:reciprocal meiotic recombination"/>
    <property type="evidence" value="ECO:0007669"/>
    <property type="project" value="TreeGrafter"/>
</dbReference>
<dbReference type="HOGENOM" id="CLU_009697_0_1_1"/>
<dbReference type="AlphaFoldDB" id="Q23YS0"/>
<evidence type="ECO:0000256" key="2">
    <source>
        <dbReference type="SAM" id="MobiDB-lite"/>
    </source>
</evidence>
<dbReference type="GeneID" id="7836079"/>